<comment type="cofactor">
    <cofactor evidence="1">
        <name>pyridoxal 5'-phosphate</name>
        <dbReference type="ChEBI" id="CHEBI:597326"/>
    </cofactor>
</comment>
<dbReference type="PROSITE" id="PS50949">
    <property type="entry name" value="HTH_GNTR"/>
    <property type="match status" value="1"/>
</dbReference>
<dbReference type="InterPro" id="IPR015421">
    <property type="entry name" value="PyrdxlP-dep_Trfase_major"/>
</dbReference>
<dbReference type="Gene3D" id="3.90.1150.10">
    <property type="entry name" value="Aspartate Aminotransferase, domain 1"/>
    <property type="match status" value="1"/>
</dbReference>
<dbReference type="GO" id="GO:0003677">
    <property type="term" value="F:DNA binding"/>
    <property type="evidence" value="ECO:0007669"/>
    <property type="project" value="UniProtKB-KW"/>
</dbReference>
<dbReference type="SUPFAM" id="SSF53383">
    <property type="entry name" value="PLP-dependent transferases"/>
    <property type="match status" value="1"/>
</dbReference>
<dbReference type="GO" id="GO:0003700">
    <property type="term" value="F:DNA-binding transcription factor activity"/>
    <property type="evidence" value="ECO:0007669"/>
    <property type="project" value="InterPro"/>
</dbReference>
<comment type="similarity">
    <text evidence="2">In the C-terminal section; belongs to the class-I pyridoxal-phosphate-dependent aminotransferase family.</text>
</comment>
<feature type="domain" description="HTH gntR-type" evidence="9">
    <location>
        <begin position="11"/>
        <end position="79"/>
    </location>
</feature>
<dbReference type="PANTHER" id="PTHR46577:SF2">
    <property type="entry name" value="TRANSCRIPTIONAL REGULATORY PROTEIN"/>
    <property type="match status" value="1"/>
</dbReference>
<evidence type="ECO:0000256" key="8">
    <source>
        <dbReference type="ARBA" id="ARBA00023163"/>
    </source>
</evidence>
<dbReference type="InterPro" id="IPR015422">
    <property type="entry name" value="PyrdxlP-dep_Trfase_small"/>
</dbReference>
<sequence length="482" mass="55000">MEWKPDRTSEIPLYKQIANYLESRILNGEFPPGSRLPSERDLANQWKVHRSTVTNAFEELRSAELVHRIIGHGTVVNRDMLGSGTKRFPNWDMYVKQGYYPPNNPLNQKIYQFIRTDEQMINFAIGELSSDLQPIKLMQDIYSSIEWCNDLGYEHIQGNITLREAISEHMKTYRNIESTPSSILITSGAQQAIHLIIRGLLKPGDAVAIEDPSYAYSLPIFHSEGLNTHLLPVQNEGIDPDQIIALHKKHRLKMLFLNPTYQNPTGTTLDLERRRRILEICSKFGIAIVEDDPYSIIGYDGASIDSMKSMDKEGLVLYISSLTKIIASGLRIGWILGPQTVINHLADVKQQFDFSHPSLPQLIAAKFLSSKHFDEHIRRLREGLKIKRDLTVRSLENELKGIISFFVPEGGIHLWCKLNDEEIDENMLFKESLKRGVVFAPGNTLGSDHKYIRFTYGRVETKSIPEGIRRFAQSLESMIPPC</sequence>
<dbReference type="Pfam" id="PF00155">
    <property type="entry name" value="Aminotran_1_2"/>
    <property type="match status" value="1"/>
</dbReference>
<keyword evidence="7" id="KW-0238">DNA-binding</keyword>
<dbReference type="CDD" id="cd07377">
    <property type="entry name" value="WHTH_GntR"/>
    <property type="match status" value="1"/>
</dbReference>
<evidence type="ECO:0000256" key="3">
    <source>
        <dbReference type="ARBA" id="ARBA00022576"/>
    </source>
</evidence>
<keyword evidence="5" id="KW-0663">Pyridoxal phosphate</keyword>
<keyword evidence="8" id="KW-0804">Transcription</keyword>
<dbReference type="AlphaFoldDB" id="A0A223E0W4"/>
<evidence type="ECO:0000256" key="1">
    <source>
        <dbReference type="ARBA" id="ARBA00001933"/>
    </source>
</evidence>
<dbReference type="KEGG" id="apak:AP3564_00205"/>
<dbReference type="InterPro" id="IPR036390">
    <property type="entry name" value="WH_DNA-bd_sf"/>
</dbReference>
<dbReference type="InterPro" id="IPR015424">
    <property type="entry name" value="PyrdxlP-dep_Trfase"/>
</dbReference>
<dbReference type="Pfam" id="PF00392">
    <property type="entry name" value="GntR"/>
    <property type="match status" value="1"/>
</dbReference>
<evidence type="ECO:0000256" key="7">
    <source>
        <dbReference type="ARBA" id="ARBA00023125"/>
    </source>
</evidence>
<dbReference type="FunFam" id="3.40.640.10:FF:000023">
    <property type="entry name" value="Transcriptional regulator, GntR family"/>
    <property type="match status" value="1"/>
</dbReference>
<dbReference type="GO" id="GO:0030170">
    <property type="term" value="F:pyridoxal phosphate binding"/>
    <property type="evidence" value="ECO:0007669"/>
    <property type="project" value="InterPro"/>
</dbReference>
<dbReference type="SUPFAM" id="SSF46785">
    <property type="entry name" value="Winged helix' DNA-binding domain"/>
    <property type="match status" value="1"/>
</dbReference>
<dbReference type="PANTHER" id="PTHR46577">
    <property type="entry name" value="HTH-TYPE TRANSCRIPTIONAL REGULATORY PROTEIN GABR"/>
    <property type="match status" value="1"/>
</dbReference>
<dbReference type="InterPro" id="IPR004839">
    <property type="entry name" value="Aminotransferase_I/II_large"/>
</dbReference>
<evidence type="ECO:0000256" key="5">
    <source>
        <dbReference type="ARBA" id="ARBA00022898"/>
    </source>
</evidence>
<name>A0A223E0W4_9BACI</name>
<dbReference type="RefSeq" id="WP_094244299.1">
    <property type="nucleotide sequence ID" value="NZ_CP017703.1"/>
</dbReference>
<evidence type="ECO:0000256" key="6">
    <source>
        <dbReference type="ARBA" id="ARBA00023015"/>
    </source>
</evidence>
<evidence type="ECO:0000313" key="10">
    <source>
        <dbReference type="EMBL" id="ASS88887.1"/>
    </source>
</evidence>
<dbReference type="SMART" id="SM00345">
    <property type="entry name" value="HTH_GNTR"/>
    <property type="match status" value="1"/>
</dbReference>
<dbReference type="Gene3D" id="1.10.10.10">
    <property type="entry name" value="Winged helix-like DNA-binding domain superfamily/Winged helix DNA-binding domain"/>
    <property type="match status" value="1"/>
</dbReference>
<evidence type="ECO:0000259" key="9">
    <source>
        <dbReference type="PROSITE" id="PS50949"/>
    </source>
</evidence>
<dbReference type="InterPro" id="IPR000524">
    <property type="entry name" value="Tscrpt_reg_HTH_GntR"/>
</dbReference>
<accession>A0A223E0W4</accession>
<dbReference type="InterPro" id="IPR051446">
    <property type="entry name" value="HTH_trans_reg/aminotransferase"/>
</dbReference>
<dbReference type="Gene3D" id="3.40.640.10">
    <property type="entry name" value="Type I PLP-dependent aspartate aminotransferase-like (Major domain)"/>
    <property type="match status" value="1"/>
</dbReference>
<proteinExistence type="inferred from homology"/>
<keyword evidence="6" id="KW-0805">Transcription regulation</keyword>
<dbReference type="Proteomes" id="UP000214606">
    <property type="component" value="Chromosome"/>
</dbReference>
<dbReference type="CDD" id="cd00609">
    <property type="entry name" value="AAT_like"/>
    <property type="match status" value="1"/>
</dbReference>
<protein>
    <submittedName>
        <fullName evidence="10">GntR family transcriptional regulator</fullName>
    </submittedName>
</protein>
<evidence type="ECO:0000256" key="2">
    <source>
        <dbReference type="ARBA" id="ARBA00005384"/>
    </source>
</evidence>
<reference evidence="10 11" key="1">
    <citation type="submission" date="2016-10" db="EMBL/GenBank/DDBJ databases">
        <title>The whole genome sequencing and assembly of Aeribacillus pallidus KCTC3564 strain.</title>
        <authorList>
            <person name="Lee Y.-J."/>
            <person name="Park M.-K."/>
            <person name="Yi H."/>
            <person name="Bahn Y.-S."/>
            <person name="Kim J.F."/>
            <person name="Lee D.-W."/>
        </authorList>
    </citation>
    <scope>NUCLEOTIDE SEQUENCE [LARGE SCALE GENOMIC DNA]</scope>
    <source>
        <strain evidence="10 11">KCTC3564</strain>
    </source>
</reference>
<keyword evidence="4" id="KW-0808">Transferase</keyword>
<dbReference type="GO" id="GO:0008483">
    <property type="term" value="F:transaminase activity"/>
    <property type="evidence" value="ECO:0007669"/>
    <property type="project" value="UniProtKB-KW"/>
</dbReference>
<evidence type="ECO:0000256" key="4">
    <source>
        <dbReference type="ARBA" id="ARBA00022679"/>
    </source>
</evidence>
<evidence type="ECO:0000313" key="11">
    <source>
        <dbReference type="Proteomes" id="UP000214606"/>
    </source>
</evidence>
<gene>
    <name evidence="10" type="ORF">AP3564_00205</name>
</gene>
<keyword evidence="3" id="KW-0032">Aminotransferase</keyword>
<organism evidence="10 11">
    <name type="scientific">Aeribacillus pallidus</name>
    <dbReference type="NCBI Taxonomy" id="33936"/>
    <lineage>
        <taxon>Bacteria</taxon>
        <taxon>Bacillati</taxon>
        <taxon>Bacillota</taxon>
        <taxon>Bacilli</taxon>
        <taxon>Bacillales</taxon>
        <taxon>Bacillaceae</taxon>
        <taxon>Aeribacillus</taxon>
    </lineage>
</organism>
<dbReference type="EMBL" id="CP017703">
    <property type="protein sequence ID" value="ASS88887.1"/>
    <property type="molecule type" value="Genomic_DNA"/>
</dbReference>
<dbReference type="InterPro" id="IPR036388">
    <property type="entry name" value="WH-like_DNA-bd_sf"/>
</dbReference>